<organism evidence="6 7">
    <name type="scientific">Candidatus Thiodiazotropha taylori</name>
    <dbReference type="NCBI Taxonomy" id="2792791"/>
    <lineage>
        <taxon>Bacteria</taxon>
        <taxon>Pseudomonadati</taxon>
        <taxon>Pseudomonadota</taxon>
        <taxon>Gammaproteobacteria</taxon>
        <taxon>Chromatiales</taxon>
        <taxon>Sedimenticolaceae</taxon>
        <taxon>Candidatus Thiodiazotropha</taxon>
    </lineage>
</organism>
<dbReference type="InterPro" id="IPR001633">
    <property type="entry name" value="EAL_dom"/>
</dbReference>
<keyword evidence="2" id="KW-0812">Transmembrane</keyword>
<dbReference type="NCBIfam" id="TIGR00254">
    <property type="entry name" value="GGDEF"/>
    <property type="match status" value="1"/>
</dbReference>
<evidence type="ECO:0000259" key="4">
    <source>
        <dbReference type="PROSITE" id="PS50885"/>
    </source>
</evidence>
<dbReference type="PANTHER" id="PTHR33121">
    <property type="entry name" value="CYCLIC DI-GMP PHOSPHODIESTERASE PDEF"/>
    <property type="match status" value="1"/>
</dbReference>
<dbReference type="GO" id="GO:0007165">
    <property type="term" value="P:signal transduction"/>
    <property type="evidence" value="ECO:0007669"/>
    <property type="project" value="InterPro"/>
</dbReference>
<dbReference type="Pfam" id="PF00672">
    <property type="entry name" value="HAMP"/>
    <property type="match status" value="1"/>
</dbReference>
<evidence type="ECO:0000313" key="6">
    <source>
        <dbReference type="EMBL" id="MBT2987433.1"/>
    </source>
</evidence>
<proteinExistence type="predicted"/>
<dbReference type="GO" id="GO:0071111">
    <property type="term" value="F:cyclic-guanylate-specific phosphodiesterase activity"/>
    <property type="evidence" value="ECO:0007669"/>
    <property type="project" value="InterPro"/>
</dbReference>
<dbReference type="PROSITE" id="PS50887">
    <property type="entry name" value="GGDEF"/>
    <property type="match status" value="1"/>
</dbReference>
<dbReference type="SMART" id="SM00267">
    <property type="entry name" value="GGDEF"/>
    <property type="match status" value="1"/>
</dbReference>
<dbReference type="SMART" id="SM00052">
    <property type="entry name" value="EAL"/>
    <property type="match status" value="1"/>
</dbReference>
<dbReference type="InterPro" id="IPR035919">
    <property type="entry name" value="EAL_sf"/>
</dbReference>
<dbReference type="PROSITE" id="PS50883">
    <property type="entry name" value="EAL"/>
    <property type="match status" value="1"/>
</dbReference>
<dbReference type="AlphaFoldDB" id="A0A944M5F2"/>
<dbReference type="SUPFAM" id="SSF141868">
    <property type="entry name" value="EAL domain-like"/>
    <property type="match status" value="1"/>
</dbReference>
<dbReference type="SUPFAM" id="SSF55073">
    <property type="entry name" value="Nucleotide cyclase"/>
    <property type="match status" value="1"/>
</dbReference>
<dbReference type="InterPro" id="IPR003660">
    <property type="entry name" value="HAMP_dom"/>
</dbReference>
<name>A0A944M5F2_9GAMM</name>
<keyword evidence="2" id="KW-0472">Membrane</keyword>
<evidence type="ECO:0000256" key="2">
    <source>
        <dbReference type="SAM" id="Phobius"/>
    </source>
</evidence>
<feature type="transmembrane region" description="Helical" evidence="2">
    <location>
        <begin position="20"/>
        <end position="40"/>
    </location>
</feature>
<dbReference type="SUPFAM" id="SSF158472">
    <property type="entry name" value="HAMP domain-like"/>
    <property type="match status" value="1"/>
</dbReference>
<dbReference type="Pfam" id="PF00990">
    <property type="entry name" value="GGDEF"/>
    <property type="match status" value="1"/>
</dbReference>
<dbReference type="SMART" id="SM00304">
    <property type="entry name" value="HAMP"/>
    <property type="match status" value="1"/>
</dbReference>
<dbReference type="GO" id="GO:0016020">
    <property type="term" value="C:membrane"/>
    <property type="evidence" value="ECO:0007669"/>
    <property type="project" value="InterPro"/>
</dbReference>
<dbReference type="FunFam" id="3.30.70.270:FF:000001">
    <property type="entry name" value="Diguanylate cyclase domain protein"/>
    <property type="match status" value="1"/>
</dbReference>
<dbReference type="EMBL" id="JAHHGM010000001">
    <property type="protein sequence ID" value="MBT2987433.1"/>
    <property type="molecule type" value="Genomic_DNA"/>
</dbReference>
<dbReference type="CDD" id="cd01949">
    <property type="entry name" value="GGDEF"/>
    <property type="match status" value="1"/>
</dbReference>
<dbReference type="InterPro" id="IPR043128">
    <property type="entry name" value="Rev_trsase/Diguanyl_cyclase"/>
</dbReference>
<dbReference type="InterPro" id="IPR029787">
    <property type="entry name" value="Nucleotide_cyclase"/>
</dbReference>
<gene>
    <name evidence="6" type="ORF">KME65_00570</name>
</gene>
<comment type="caution">
    <text evidence="6">The sequence shown here is derived from an EMBL/GenBank/DDBJ whole genome shotgun (WGS) entry which is preliminary data.</text>
</comment>
<dbReference type="PANTHER" id="PTHR33121:SF23">
    <property type="entry name" value="CYCLIC DI-GMP PHOSPHODIESTERASE PDEB"/>
    <property type="match status" value="1"/>
</dbReference>
<dbReference type="Gene3D" id="3.20.20.450">
    <property type="entry name" value="EAL domain"/>
    <property type="match status" value="1"/>
</dbReference>
<evidence type="ECO:0000259" key="3">
    <source>
        <dbReference type="PROSITE" id="PS50883"/>
    </source>
</evidence>
<feature type="domain" description="GGDEF" evidence="5">
    <location>
        <begin position="147"/>
        <end position="280"/>
    </location>
</feature>
<dbReference type="Proteomes" id="UP000770889">
    <property type="component" value="Unassembled WGS sequence"/>
</dbReference>
<dbReference type="InterPro" id="IPR000160">
    <property type="entry name" value="GGDEF_dom"/>
</dbReference>
<evidence type="ECO:0000313" key="7">
    <source>
        <dbReference type="Proteomes" id="UP000770889"/>
    </source>
</evidence>
<reference evidence="6 7" key="1">
    <citation type="submission" date="2021-05" db="EMBL/GenBank/DDBJ databases">
        <title>Genetic and Functional Diversity in Clade A Lucinid endosymbionts from the Bahamas.</title>
        <authorList>
            <person name="Giani N.M."/>
            <person name="Engel A.S."/>
            <person name="Campbell B.J."/>
        </authorList>
    </citation>
    <scope>NUCLEOTIDE SEQUENCE [LARGE SCALE GENOMIC DNA]</scope>
    <source>
        <strain evidence="6">LUC16012Gg_MoonRockCtena</strain>
    </source>
</reference>
<dbReference type="Gene3D" id="6.10.340.10">
    <property type="match status" value="1"/>
</dbReference>
<dbReference type="Gene3D" id="3.30.70.270">
    <property type="match status" value="1"/>
</dbReference>
<sequence>MDFAPVFAEITALGDSLRNVLLMMLAAIVTVTVVLFEWLIHKRLRQLSDAAVQLTHGDYDAYLPKKNGDEIGDLVGSFMAMRNALHAYYSQLKGEIDSHRHTAAALKEEKERATYQATHDSLTGLVNRHEFEHLLSDALKDAQHYEDEHALLYMDLDQFKIVNDTCGHIAGDALLQQLKIILQDQMRRQDTLARLGGDEFGVLLKYCDLENAVKVAKTLLRTIQEFHFTWDGKTFSIGVSIGVVCIEKQSRDINYLLSAADSACYMAKDNGRNRVQIYQRSNKELTKQKGEMLWVTKLVEAMDMEKFELYSQSIIALEPLENEPIYQEILLRLREDNDNITPPGAFIPAAERYNLITSLDRWVVKKTFQFLKEWTSDREIILSINLSGPTLDDQRLLDYIESCLRHNEVAGQQLCFEITESAAVISLSSAKHFMERLKSYNCSFSLDDFGSGMSSFSYLKSLPVDYLKIDGSFVRDIMSDSVDHAMVNAINQIGHTMKLKTIAEFVETQQIFNQLKILGIDYAQGFYIHRPSPITSLIK</sequence>
<dbReference type="CDD" id="cd06225">
    <property type="entry name" value="HAMP"/>
    <property type="match status" value="1"/>
</dbReference>
<accession>A0A944M5F2</accession>
<feature type="domain" description="HAMP" evidence="4">
    <location>
        <begin position="38"/>
        <end position="90"/>
    </location>
</feature>
<dbReference type="CDD" id="cd01948">
    <property type="entry name" value="EAL"/>
    <property type="match status" value="1"/>
</dbReference>
<comment type="cofactor">
    <cofactor evidence="1">
        <name>Mg(2+)</name>
        <dbReference type="ChEBI" id="CHEBI:18420"/>
    </cofactor>
</comment>
<evidence type="ECO:0000256" key="1">
    <source>
        <dbReference type="ARBA" id="ARBA00001946"/>
    </source>
</evidence>
<protein>
    <submittedName>
        <fullName evidence="6">EAL domain-containing protein</fullName>
    </submittedName>
</protein>
<dbReference type="InterPro" id="IPR050706">
    <property type="entry name" value="Cyclic-di-GMP_PDE-like"/>
</dbReference>
<evidence type="ECO:0000259" key="5">
    <source>
        <dbReference type="PROSITE" id="PS50887"/>
    </source>
</evidence>
<dbReference type="Pfam" id="PF00563">
    <property type="entry name" value="EAL"/>
    <property type="match status" value="1"/>
</dbReference>
<dbReference type="PROSITE" id="PS50885">
    <property type="entry name" value="HAMP"/>
    <property type="match status" value="1"/>
</dbReference>
<feature type="domain" description="EAL" evidence="3">
    <location>
        <begin position="291"/>
        <end position="539"/>
    </location>
</feature>
<keyword evidence="2" id="KW-1133">Transmembrane helix</keyword>